<keyword evidence="2" id="KW-1185">Reference proteome</keyword>
<comment type="caution">
    <text evidence="1">The sequence shown here is derived from an EMBL/GenBank/DDBJ whole genome shotgun (WGS) entry which is preliminary data.</text>
</comment>
<reference evidence="1" key="1">
    <citation type="submission" date="2024-03" db="EMBL/GenBank/DDBJ databases">
        <title>Novel Streptomyces species of biotechnological and ecological value are a feature of Machair soil.</title>
        <authorList>
            <person name="Prole J.R."/>
            <person name="Goodfellow M."/>
            <person name="Allenby N."/>
            <person name="Ward A.C."/>
        </authorList>
    </citation>
    <scope>NUCLEOTIDE SEQUENCE</scope>
    <source>
        <strain evidence="1">MS1.AVA.4</strain>
    </source>
</reference>
<evidence type="ECO:0000313" key="2">
    <source>
        <dbReference type="Proteomes" id="UP001375539"/>
    </source>
</evidence>
<sequence length="581" mass="59230">MSEEKQSKSDTKPPLTQQEQEQAKDQEQIEGQFAATDMVERMDDFFDAFGFGSTGSVLGSTVFDGRKLNEMLDFLESTNPADLEHAGEALEKANVAINEAAKELNELVKNTDWEGEGAKEFQRYGKEVVTYAWSVGKMANAVGAQMKVASTGLTSVRNARPPRDNRVIQKDVKDFKLPEQTADNPEYQRALQVEKDRQEAINQMNRLASFYVVSQSTLAAQEAPTPPAAYKAAVPMPKGSIDNATGYESAGGRSGDSRTPSPATSLGESGVAEPAPRTEAPGKPGSVPDSTSMEIDSVATAPPPTTTGPTTAPPTAVSNPNQGSGLSTPPLTNFGLPGRAGPAPRTGDPRTAGGQPSKAVGRAGTTGSSQPPMGRSATSTGRAPAAPNATSSGRSPMIGRPSATGMPGGGATGRPGTGGGSSQAPIVGRPGGTSQPAAGRSTGTSGQSGGRGNGIIGGTPQRATGGSTGSRIPRGTIIGGDSPAAGRSSAARPSQAGVVGANSASQAARPVGRGTPSVNGVVGAPRAPGARPGATGGTGGRANQRRKGPEEQEGTARPDYLTEDEETWANRRRGAVPPVID</sequence>
<evidence type="ECO:0000313" key="1">
    <source>
        <dbReference type="EMBL" id="MEJ8660112.1"/>
    </source>
</evidence>
<organism evidence="1 2">
    <name type="scientific">Streptomyces pratisoli</name>
    <dbReference type="NCBI Taxonomy" id="3139917"/>
    <lineage>
        <taxon>Bacteria</taxon>
        <taxon>Bacillati</taxon>
        <taxon>Actinomycetota</taxon>
        <taxon>Actinomycetes</taxon>
        <taxon>Kitasatosporales</taxon>
        <taxon>Streptomycetaceae</taxon>
        <taxon>Streptomyces</taxon>
    </lineage>
</organism>
<dbReference type="EMBL" id="JBBKAI010000002">
    <property type="protein sequence ID" value="MEJ8660112.1"/>
    <property type="molecule type" value="Genomic_DNA"/>
</dbReference>
<dbReference type="Proteomes" id="UP001375539">
    <property type="component" value="Unassembled WGS sequence"/>
</dbReference>
<protein>
    <submittedName>
        <fullName evidence="1">Uncharacterized protein</fullName>
    </submittedName>
</protein>
<gene>
    <name evidence="1" type="ORF">WKI58_26885</name>
</gene>
<proteinExistence type="predicted"/>
<name>A0ACC6QPA7_9ACTN</name>
<accession>A0ACC6QPA7</accession>